<sequence length="206" mass="22250">MHDHNILGSPTQMCDAPNLYFEKNIQPLIVKGHYNPPPNPHSPDIQIQGMNIDAVNASPAYSFGAQAVELDVDKETGIVKLKKIIAAHDCGTAINPQAVEGQIDGGVSMSLGQALTEDFKMDKCWPMTSSFLDYKLPTSMDHPEIESMLVQTMDVNGPYGAKEVGEGVNIPTIPAITNAIYDAVGVRIKDLPVTPEKILNGLGKKI</sequence>
<evidence type="ECO:0000259" key="1">
    <source>
        <dbReference type="Pfam" id="PF20256"/>
    </source>
</evidence>
<dbReference type="Pfam" id="PF20256">
    <property type="entry name" value="MoCoBD_2"/>
    <property type="match status" value="1"/>
</dbReference>
<dbReference type="Gene3D" id="3.30.365.10">
    <property type="entry name" value="Aldehyde oxidase/xanthine dehydrogenase, molybdopterin binding domain"/>
    <property type="match status" value="1"/>
</dbReference>
<protein>
    <submittedName>
        <fullName evidence="2">4-hydroxybenzoyl-CoA reductase subunit alpha</fullName>
        <ecNumber evidence="2">1.3.7.9</ecNumber>
    </submittedName>
</protein>
<dbReference type="EMBL" id="OJIN01000189">
    <property type="protein sequence ID" value="SPD75185.1"/>
    <property type="molecule type" value="Genomic_DNA"/>
</dbReference>
<dbReference type="SUPFAM" id="SSF56003">
    <property type="entry name" value="Molybdenum cofactor-binding domain"/>
    <property type="match status" value="1"/>
</dbReference>
<dbReference type="AlphaFoldDB" id="A0A445N0D1"/>
<dbReference type="PANTHER" id="PTHR47495">
    <property type="entry name" value="ALDEHYDE DEHYDROGENASE"/>
    <property type="match status" value="1"/>
</dbReference>
<evidence type="ECO:0000313" key="2">
    <source>
        <dbReference type="EMBL" id="SPD75185.1"/>
    </source>
</evidence>
<dbReference type="EC" id="1.3.7.9" evidence="2"/>
<keyword evidence="2" id="KW-0560">Oxidoreductase</keyword>
<dbReference type="PANTHER" id="PTHR47495:SF2">
    <property type="entry name" value="ALDEHYDE DEHYDROGENASE"/>
    <property type="match status" value="1"/>
</dbReference>
<dbReference type="InterPro" id="IPR046867">
    <property type="entry name" value="AldOxase/xan_DH_MoCoBD2"/>
</dbReference>
<dbReference type="InterPro" id="IPR052516">
    <property type="entry name" value="N-heterocyclic_Hydroxylase"/>
</dbReference>
<accession>A0A445N0D1</accession>
<gene>
    <name evidence="2" type="ORF">PITCH_A470014</name>
</gene>
<dbReference type="InterPro" id="IPR037165">
    <property type="entry name" value="AldOxase/xan_DH_Mopterin-bd_sf"/>
</dbReference>
<feature type="domain" description="Aldehyde oxidase/xanthine dehydrogenase second molybdopterin binding" evidence="1">
    <location>
        <begin position="56"/>
        <end position="143"/>
    </location>
</feature>
<proteinExistence type="predicted"/>
<name>A0A445N0D1_9BACT</name>
<dbReference type="GO" id="GO:0016491">
    <property type="term" value="F:oxidoreductase activity"/>
    <property type="evidence" value="ECO:0007669"/>
    <property type="project" value="UniProtKB-KW"/>
</dbReference>
<reference evidence="2" key="1">
    <citation type="submission" date="2018-01" db="EMBL/GenBank/DDBJ databases">
        <authorList>
            <person name="Regsiter A."/>
            <person name="William W."/>
        </authorList>
    </citation>
    <scope>NUCLEOTIDE SEQUENCE</scope>
    <source>
        <strain evidence="2">TRIP AH-1</strain>
    </source>
</reference>
<organism evidence="2">
    <name type="scientific">uncultured Desulfobacterium sp</name>
    <dbReference type="NCBI Taxonomy" id="201089"/>
    <lineage>
        <taxon>Bacteria</taxon>
        <taxon>Pseudomonadati</taxon>
        <taxon>Thermodesulfobacteriota</taxon>
        <taxon>Desulfobacteria</taxon>
        <taxon>Desulfobacterales</taxon>
        <taxon>Desulfobacteriaceae</taxon>
        <taxon>Desulfobacterium</taxon>
        <taxon>environmental samples</taxon>
    </lineage>
</organism>